<name>A0A2I0KID5_PUNGR</name>
<evidence type="ECO:0000313" key="3">
    <source>
        <dbReference type="EMBL" id="PKI68285.1"/>
    </source>
</evidence>
<feature type="compositionally biased region" description="Polar residues" evidence="1">
    <location>
        <begin position="76"/>
        <end position="88"/>
    </location>
</feature>
<feature type="compositionally biased region" description="Low complexity" evidence="1">
    <location>
        <begin position="90"/>
        <end position="100"/>
    </location>
</feature>
<dbReference type="InterPro" id="IPR025836">
    <property type="entry name" value="Zn_knuckle_CX2CX4HX4C"/>
</dbReference>
<reference evidence="3 4" key="1">
    <citation type="submission" date="2017-11" db="EMBL/GenBank/DDBJ databases">
        <title>De-novo sequencing of pomegranate (Punica granatum L.) genome.</title>
        <authorList>
            <person name="Akparov Z."/>
            <person name="Amiraslanov A."/>
            <person name="Hajiyeva S."/>
            <person name="Abbasov M."/>
            <person name="Kaur K."/>
            <person name="Hamwieh A."/>
            <person name="Solovyev V."/>
            <person name="Salamov A."/>
            <person name="Braich B."/>
            <person name="Kosarev P."/>
            <person name="Mahmoud A."/>
            <person name="Hajiyev E."/>
            <person name="Babayeva S."/>
            <person name="Izzatullayeva V."/>
            <person name="Mammadov A."/>
            <person name="Mammadov A."/>
            <person name="Sharifova S."/>
            <person name="Ojaghi J."/>
            <person name="Eynullazada K."/>
            <person name="Bayramov B."/>
            <person name="Abdulazimova A."/>
            <person name="Shahmuradov I."/>
        </authorList>
    </citation>
    <scope>NUCLEOTIDE SEQUENCE [LARGE SCALE GENOMIC DNA]</scope>
    <source>
        <strain evidence="4">cv. AG2017</strain>
        <tissue evidence="3">Leaf</tissue>
    </source>
</reference>
<evidence type="ECO:0000259" key="2">
    <source>
        <dbReference type="Pfam" id="PF14392"/>
    </source>
</evidence>
<keyword evidence="4" id="KW-1185">Reference proteome</keyword>
<gene>
    <name evidence="3" type="ORF">CRG98_011315</name>
</gene>
<comment type="caution">
    <text evidence="3">The sequence shown here is derived from an EMBL/GenBank/DDBJ whole genome shotgun (WGS) entry which is preliminary data.</text>
</comment>
<dbReference type="Pfam" id="PF14392">
    <property type="entry name" value="zf-CCHC_4"/>
    <property type="match status" value="1"/>
</dbReference>
<proteinExistence type="predicted"/>
<accession>A0A2I0KID5</accession>
<sequence length="126" mass="14573">MSRALVKVLISKPLWLGRFISRKRGKPTWVYFKYEYLKTFCYDYSTLRHNQAHCQSYVPITPNLYGPWLRFDNQSDLTPPQVSATQIETPAAASETYSPEPESPPEPKIKARLPRNRDTVPASRLT</sequence>
<protein>
    <recommendedName>
        <fullName evidence="2">Zinc knuckle CX2CX4HX4C domain-containing protein</fullName>
    </recommendedName>
</protein>
<evidence type="ECO:0000256" key="1">
    <source>
        <dbReference type="SAM" id="MobiDB-lite"/>
    </source>
</evidence>
<dbReference type="Proteomes" id="UP000233551">
    <property type="component" value="Unassembled WGS sequence"/>
</dbReference>
<organism evidence="3 4">
    <name type="scientific">Punica granatum</name>
    <name type="common">Pomegranate</name>
    <dbReference type="NCBI Taxonomy" id="22663"/>
    <lineage>
        <taxon>Eukaryota</taxon>
        <taxon>Viridiplantae</taxon>
        <taxon>Streptophyta</taxon>
        <taxon>Embryophyta</taxon>
        <taxon>Tracheophyta</taxon>
        <taxon>Spermatophyta</taxon>
        <taxon>Magnoliopsida</taxon>
        <taxon>eudicotyledons</taxon>
        <taxon>Gunneridae</taxon>
        <taxon>Pentapetalae</taxon>
        <taxon>rosids</taxon>
        <taxon>malvids</taxon>
        <taxon>Myrtales</taxon>
        <taxon>Lythraceae</taxon>
        <taxon>Punica</taxon>
    </lineage>
</organism>
<dbReference type="EMBL" id="PGOL01000563">
    <property type="protein sequence ID" value="PKI68285.1"/>
    <property type="molecule type" value="Genomic_DNA"/>
</dbReference>
<feature type="region of interest" description="Disordered" evidence="1">
    <location>
        <begin position="76"/>
        <end position="126"/>
    </location>
</feature>
<dbReference type="AlphaFoldDB" id="A0A2I0KID5"/>
<evidence type="ECO:0000313" key="4">
    <source>
        <dbReference type="Proteomes" id="UP000233551"/>
    </source>
</evidence>
<feature type="domain" description="Zinc knuckle CX2CX4HX4C" evidence="2">
    <location>
        <begin position="10"/>
        <end position="55"/>
    </location>
</feature>